<name>A0ABP7WV60_9GAMM</name>
<organism evidence="1 2">
    <name type="scientific">Zhongshania borealis</name>
    <dbReference type="NCBI Taxonomy" id="889488"/>
    <lineage>
        <taxon>Bacteria</taxon>
        <taxon>Pseudomonadati</taxon>
        <taxon>Pseudomonadota</taxon>
        <taxon>Gammaproteobacteria</taxon>
        <taxon>Cellvibrionales</taxon>
        <taxon>Spongiibacteraceae</taxon>
        <taxon>Zhongshania</taxon>
    </lineage>
</organism>
<dbReference type="RefSeq" id="WP_344936047.1">
    <property type="nucleotide sequence ID" value="NZ_BAABDM010000004.1"/>
</dbReference>
<evidence type="ECO:0000313" key="1">
    <source>
        <dbReference type="EMBL" id="GAA4097690.1"/>
    </source>
</evidence>
<reference evidence="2" key="1">
    <citation type="journal article" date="2019" name="Int. J. Syst. Evol. Microbiol.">
        <title>The Global Catalogue of Microorganisms (GCM) 10K type strain sequencing project: providing services to taxonomists for standard genome sequencing and annotation.</title>
        <authorList>
            <consortium name="The Broad Institute Genomics Platform"/>
            <consortium name="The Broad Institute Genome Sequencing Center for Infectious Disease"/>
            <person name="Wu L."/>
            <person name="Ma J."/>
        </authorList>
    </citation>
    <scope>NUCLEOTIDE SEQUENCE [LARGE SCALE GENOMIC DNA]</scope>
    <source>
        <strain evidence="2">JCM 17304</strain>
    </source>
</reference>
<dbReference type="Proteomes" id="UP001500392">
    <property type="component" value="Unassembled WGS sequence"/>
</dbReference>
<dbReference type="PANTHER" id="PTHR30037:SF4">
    <property type="entry name" value="DNA-3-METHYLADENINE GLYCOSYLASE I"/>
    <property type="match status" value="1"/>
</dbReference>
<dbReference type="InterPro" id="IPR005019">
    <property type="entry name" value="Adenine_glyco"/>
</dbReference>
<proteinExistence type="predicted"/>
<protein>
    <submittedName>
        <fullName evidence="1">DNA-3-methyladenine glycosylase I</fullName>
    </submittedName>
</protein>
<accession>A0ABP7WV60</accession>
<dbReference type="Gene3D" id="1.10.340.30">
    <property type="entry name" value="Hypothetical protein, domain 2"/>
    <property type="match status" value="1"/>
</dbReference>
<dbReference type="SUPFAM" id="SSF48150">
    <property type="entry name" value="DNA-glycosylase"/>
    <property type="match status" value="1"/>
</dbReference>
<dbReference type="InterPro" id="IPR052891">
    <property type="entry name" value="DNA-3mA_glycosylase"/>
</dbReference>
<dbReference type="PANTHER" id="PTHR30037">
    <property type="entry name" value="DNA-3-METHYLADENINE GLYCOSYLASE 1"/>
    <property type="match status" value="1"/>
</dbReference>
<comment type="caution">
    <text evidence="1">The sequence shown here is derived from an EMBL/GenBank/DDBJ whole genome shotgun (WGS) entry which is preliminary data.</text>
</comment>
<sequence length="203" mass="23358">MSELCGWCLSDPQYIAYHNQEWGVPCDDDRTHFEFLILEAAQAGLSWLTVLRKREGYRMAFADFSPHKVAKFDADMVEILKANPGIVRNRLKIESTISNAKLFLEIQKEYGSFARYMWSYFDDKPIQNQWLTLADVPATSEQSDQISKDLKKRGFRFFGSTICYAYLQALGFVNDHLLSCPRHAACAELGKNFHAHWQDEGST</sequence>
<evidence type="ECO:0000313" key="2">
    <source>
        <dbReference type="Proteomes" id="UP001500392"/>
    </source>
</evidence>
<dbReference type="EMBL" id="BAABDM010000004">
    <property type="protein sequence ID" value="GAA4097690.1"/>
    <property type="molecule type" value="Genomic_DNA"/>
</dbReference>
<gene>
    <name evidence="1" type="ORF">GCM10022414_23040</name>
</gene>
<dbReference type="Pfam" id="PF03352">
    <property type="entry name" value="Adenine_glyco"/>
    <property type="match status" value="1"/>
</dbReference>
<keyword evidence="2" id="KW-1185">Reference proteome</keyword>
<dbReference type="InterPro" id="IPR011257">
    <property type="entry name" value="DNA_glycosylase"/>
</dbReference>